<organism evidence="1 2">
    <name type="scientific">Miscanthus lutarioriparius</name>
    <dbReference type="NCBI Taxonomy" id="422564"/>
    <lineage>
        <taxon>Eukaryota</taxon>
        <taxon>Viridiplantae</taxon>
        <taxon>Streptophyta</taxon>
        <taxon>Embryophyta</taxon>
        <taxon>Tracheophyta</taxon>
        <taxon>Spermatophyta</taxon>
        <taxon>Magnoliopsida</taxon>
        <taxon>Liliopsida</taxon>
        <taxon>Poales</taxon>
        <taxon>Poaceae</taxon>
        <taxon>PACMAD clade</taxon>
        <taxon>Panicoideae</taxon>
        <taxon>Andropogonodae</taxon>
        <taxon>Andropogoneae</taxon>
        <taxon>Saccharinae</taxon>
        <taxon>Miscanthus</taxon>
    </lineage>
</organism>
<keyword evidence="2" id="KW-1185">Reference proteome</keyword>
<dbReference type="OrthoDB" id="674967at2759"/>
<dbReference type="EMBL" id="CAJGYO010000007">
    <property type="protein sequence ID" value="CAD6248496.1"/>
    <property type="molecule type" value="Genomic_DNA"/>
</dbReference>
<dbReference type="PANTHER" id="PTHR18868">
    <property type="entry name" value="OS07G0665300 PROTEIN-RELATED"/>
    <property type="match status" value="1"/>
</dbReference>
<evidence type="ECO:0000313" key="2">
    <source>
        <dbReference type="Proteomes" id="UP000604825"/>
    </source>
</evidence>
<gene>
    <name evidence="1" type="ORF">NCGR_LOCUS32624</name>
</gene>
<reference evidence="1" key="1">
    <citation type="submission" date="2020-10" db="EMBL/GenBank/DDBJ databases">
        <authorList>
            <person name="Han B."/>
            <person name="Lu T."/>
            <person name="Zhao Q."/>
            <person name="Huang X."/>
            <person name="Zhao Y."/>
        </authorList>
    </citation>
    <scope>NUCLEOTIDE SEQUENCE</scope>
</reference>
<dbReference type="Proteomes" id="UP000604825">
    <property type="component" value="Unassembled WGS sequence"/>
</dbReference>
<evidence type="ECO:0000313" key="1">
    <source>
        <dbReference type="EMBL" id="CAD6248496.1"/>
    </source>
</evidence>
<dbReference type="InterPro" id="IPR009003">
    <property type="entry name" value="Peptidase_S1_PA"/>
</dbReference>
<dbReference type="AlphaFoldDB" id="A0A811PYI8"/>
<proteinExistence type="predicted"/>
<dbReference type="Pfam" id="PF13365">
    <property type="entry name" value="Trypsin_2"/>
    <property type="match status" value="2"/>
</dbReference>
<accession>A0A811PYI8</accession>
<protein>
    <submittedName>
        <fullName evidence="1">Uncharacterized protein</fullName>
    </submittedName>
</protein>
<dbReference type="PANTHER" id="PTHR18868:SF28">
    <property type="entry name" value="PEPTIDASE S1 DOMAIN-CONTAINING PROTEIN"/>
    <property type="match status" value="1"/>
</dbReference>
<comment type="caution">
    <text evidence="1">The sequence shown here is derived from an EMBL/GenBank/DDBJ whole genome shotgun (WGS) entry which is preliminary data.</text>
</comment>
<dbReference type="Gene3D" id="2.40.10.120">
    <property type="match status" value="1"/>
</dbReference>
<name>A0A811PYI8_9POAL</name>
<dbReference type="SUPFAM" id="SSF50494">
    <property type="entry name" value="Trypsin-like serine proteases"/>
    <property type="match status" value="2"/>
</dbReference>
<sequence>MVLTTPIHVTTKTLRNEGGTIDCTRGVSREQRAINRRNKLESSLVSSRSYVPERRSGKAANEAYRNFVENLCAIAVQRFGEPFRDRDVNVAFEERSFGHIVKPGEITCPISTNYAVDLSSLVVSIALFDGDKMLFACSGITIPHGRTRQSLTRFVTSAHLVTQFNENRNKDDKLRVAVRLPNNTATDGFLGLYDKDIAIVTCLGFLGVRPIDLDHKAKPFPGDSLKAAGRAFNSGSLMAMRGSLYQKRPLEHLNTWVSDSQDISKAVLGGPLLGCDNKILGINLDIYDPGDAILRYTFLPMDLLCKRLKHFQILNPKKLDFRGYTLPKDVLSVVPSGFMQTICRLKSHGYPIPPPLVLEFNGQLLNHFEECFGELLPWKGYPYRHTPGGSEEGVWNQLPKEVVTDVSRRVVSLASFNGYVRSFACTGLLIKWHGSKAKHTVILTSASLVRGRCNEDCIDNSLTIEVFLPPNQRAGGTLEFYNLDYNIAIVSLKKNFNAICPDDIFIKSAQNTSKKVVAIGRDAKFGLLMAASGEVKRGNKGCKLDCKDVQLSTCKIKKAGIGGPLINLDGSFVGMNFWEGSGVTPFLPRHKIVEVLSGVNSLPSEWYYFHLNANW</sequence>